<comment type="caution">
    <text evidence="1">The sequence shown here is derived from an EMBL/GenBank/DDBJ whole genome shotgun (WGS) entry which is preliminary data.</text>
</comment>
<keyword evidence="2" id="KW-1185">Reference proteome</keyword>
<evidence type="ECO:0000313" key="1">
    <source>
        <dbReference type="EMBL" id="NIJ66416.1"/>
    </source>
</evidence>
<name>A0A7X5ZWR5_9SPHN</name>
<dbReference type="RefSeq" id="WP_167300760.1">
    <property type="nucleotide sequence ID" value="NZ_JAASQV010000003.1"/>
</dbReference>
<protein>
    <submittedName>
        <fullName evidence="1">Uncharacterized protein</fullName>
    </submittedName>
</protein>
<proteinExistence type="predicted"/>
<dbReference type="AlphaFoldDB" id="A0A7X5ZWR5"/>
<organism evidence="1 2">
    <name type="scientific">Sphingomonas leidyi</name>
    <dbReference type="NCBI Taxonomy" id="68569"/>
    <lineage>
        <taxon>Bacteria</taxon>
        <taxon>Pseudomonadati</taxon>
        <taxon>Pseudomonadota</taxon>
        <taxon>Alphaproteobacteria</taxon>
        <taxon>Sphingomonadales</taxon>
        <taxon>Sphingomonadaceae</taxon>
        <taxon>Sphingomonas</taxon>
    </lineage>
</organism>
<accession>A0A7X5ZWR5</accession>
<dbReference type="Proteomes" id="UP000564677">
    <property type="component" value="Unassembled WGS sequence"/>
</dbReference>
<gene>
    <name evidence="1" type="ORF">FHR20_003389</name>
</gene>
<reference evidence="1 2" key="1">
    <citation type="submission" date="2020-03" db="EMBL/GenBank/DDBJ databases">
        <title>Genomic Encyclopedia of Type Strains, Phase IV (KMG-IV): sequencing the most valuable type-strain genomes for metagenomic binning, comparative biology and taxonomic classification.</title>
        <authorList>
            <person name="Goeker M."/>
        </authorList>
    </citation>
    <scope>NUCLEOTIDE SEQUENCE [LARGE SCALE GENOMIC DNA]</scope>
    <source>
        <strain evidence="1 2">DSM 4733</strain>
    </source>
</reference>
<evidence type="ECO:0000313" key="2">
    <source>
        <dbReference type="Proteomes" id="UP000564677"/>
    </source>
</evidence>
<sequence>MDAQVTINFAGGVASTNLVQVILGQAVLALESVRGALADVVGFTNMTVHPGQVTFAAPTGGAFAGTLALTLSWSGEDPTVTLDNLVPAAHGGPATVSWPTATGLETQVLTPGNALTLSGIVAD</sequence>
<dbReference type="EMBL" id="JAASQV010000003">
    <property type="protein sequence ID" value="NIJ66416.1"/>
    <property type="molecule type" value="Genomic_DNA"/>
</dbReference>